<keyword evidence="2" id="KW-0472">Membrane</keyword>
<feature type="transmembrane region" description="Helical" evidence="2">
    <location>
        <begin position="266"/>
        <end position="287"/>
    </location>
</feature>
<organism evidence="3 4">
    <name type="scientific">Remersonia thermophila</name>
    <dbReference type="NCBI Taxonomy" id="72144"/>
    <lineage>
        <taxon>Eukaryota</taxon>
        <taxon>Fungi</taxon>
        <taxon>Dikarya</taxon>
        <taxon>Ascomycota</taxon>
        <taxon>Pezizomycotina</taxon>
        <taxon>Sordariomycetes</taxon>
        <taxon>Sordariomycetidae</taxon>
        <taxon>Sordariales</taxon>
        <taxon>Sordariales incertae sedis</taxon>
        <taxon>Remersonia</taxon>
    </lineage>
</organism>
<dbReference type="RefSeq" id="XP_070865092.1">
    <property type="nucleotide sequence ID" value="XM_071012348.1"/>
</dbReference>
<dbReference type="Proteomes" id="UP001600064">
    <property type="component" value="Unassembled WGS sequence"/>
</dbReference>
<dbReference type="GeneID" id="98126992"/>
<reference evidence="3 4" key="1">
    <citation type="journal article" date="2024" name="Commun. Biol.">
        <title>Comparative genomic analysis of thermophilic fungi reveals convergent evolutionary adaptations and gene losses.</title>
        <authorList>
            <person name="Steindorff A.S."/>
            <person name="Aguilar-Pontes M.V."/>
            <person name="Robinson A.J."/>
            <person name="Andreopoulos B."/>
            <person name="LaButti K."/>
            <person name="Kuo A."/>
            <person name="Mondo S."/>
            <person name="Riley R."/>
            <person name="Otillar R."/>
            <person name="Haridas S."/>
            <person name="Lipzen A."/>
            <person name="Grimwood J."/>
            <person name="Schmutz J."/>
            <person name="Clum A."/>
            <person name="Reid I.D."/>
            <person name="Moisan M.C."/>
            <person name="Butler G."/>
            <person name="Nguyen T.T.M."/>
            <person name="Dewar K."/>
            <person name="Conant G."/>
            <person name="Drula E."/>
            <person name="Henrissat B."/>
            <person name="Hansel C."/>
            <person name="Singer S."/>
            <person name="Hutchinson M.I."/>
            <person name="de Vries R.P."/>
            <person name="Natvig D.O."/>
            <person name="Powell A.J."/>
            <person name="Tsang A."/>
            <person name="Grigoriev I.V."/>
        </authorList>
    </citation>
    <scope>NUCLEOTIDE SEQUENCE [LARGE SCALE GENOMIC DNA]</scope>
    <source>
        <strain evidence="3 4">ATCC 22073</strain>
    </source>
</reference>
<keyword evidence="4" id="KW-1185">Reference proteome</keyword>
<comment type="caution">
    <text evidence="3">The sequence shown here is derived from an EMBL/GenBank/DDBJ whole genome shotgun (WGS) entry which is preliminary data.</text>
</comment>
<keyword evidence="2" id="KW-1133">Transmembrane helix</keyword>
<feature type="region of interest" description="Disordered" evidence="1">
    <location>
        <begin position="158"/>
        <end position="238"/>
    </location>
</feature>
<dbReference type="EMBL" id="JAZGUE010000005">
    <property type="protein sequence ID" value="KAL2266365.1"/>
    <property type="molecule type" value="Genomic_DNA"/>
</dbReference>
<feature type="compositionally biased region" description="Low complexity" evidence="1">
    <location>
        <begin position="114"/>
        <end position="129"/>
    </location>
</feature>
<keyword evidence="2" id="KW-0812">Transmembrane</keyword>
<sequence>MSVQFPSSPETRWSANGQARTRQWMCCQYGRRNVYSPWASACTELLANIPEFRRRYDCFHDRCMRCVWKWSFMDDESEDEGYESSEAPSKEPVLLDRGQDFMAPMLINMATRPSDTSGTSPLVSSSSVVHNEGASDSTFDPTLEAVQQHIFDCLMQREEERRSHQKGQHRRNSITNTSNSYHRNSNNGSGNSNSSSSSSSSNSSTIDHQDDHHAASNNANTNASAETSPSGSDANNARDHHLSMSYAEAAASVIRRKLSLSIPTSVAAAAGAAVAVAAAAVAGGSGLTRRGKRGSRHPSRSIGGAWFA</sequence>
<feature type="compositionally biased region" description="Polar residues" evidence="1">
    <location>
        <begin position="173"/>
        <end position="183"/>
    </location>
</feature>
<accession>A0ABR4D7M0</accession>
<feature type="compositionally biased region" description="Low complexity" evidence="1">
    <location>
        <begin position="184"/>
        <end position="204"/>
    </location>
</feature>
<evidence type="ECO:0000256" key="1">
    <source>
        <dbReference type="SAM" id="MobiDB-lite"/>
    </source>
</evidence>
<evidence type="ECO:0000313" key="4">
    <source>
        <dbReference type="Proteomes" id="UP001600064"/>
    </source>
</evidence>
<feature type="region of interest" description="Disordered" evidence="1">
    <location>
        <begin position="110"/>
        <end position="139"/>
    </location>
</feature>
<evidence type="ECO:0000256" key="2">
    <source>
        <dbReference type="SAM" id="Phobius"/>
    </source>
</evidence>
<feature type="compositionally biased region" description="Basic residues" evidence="1">
    <location>
        <begin position="163"/>
        <end position="172"/>
    </location>
</feature>
<gene>
    <name evidence="3" type="ORF">VTJ83DRAFT_5717</name>
</gene>
<name>A0ABR4D7M0_9PEZI</name>
<proteinExistence type="predicted"/>
<feature type="compositionally biased region" description="Basic residues" evidence="1">
    <location>
        <begin position="289"/>
        <end position="299"/>
    </location>
</feature>
<feature type="region of interest" description="Disordered" evidence="1">
    <location>
        <begin position="286"/>
        <end position="308"/>
    </location>
</feature>
<protein>
    <submittedName>
        <fullName evidence="3">Uncharacterized protein</fullName>
    </submittedName>
</protein>
<evidence type="ECO:0000313" key="3">
    <source>
        <dbReference type="EMBL" id="KAL2266365.1"/>
    </source>
</evidence>
<feature type="compositionally biased region" description="Low complexity" evidence="1">
    <location>
        <begin position="215"/>
        <end position="230"/>
    </location>
</feature>